<dbReference type="Proteomes" id="UP000729402">
    <property type="component" value="Unassembled WGS sequence"/>
</dbReference>
<organism evidence="1 2">
    <name type="scientific">Zizania palustris</name>
    <name type="common">Northern wild rice</name>
    <dbReference type="NCBI Taxonomy" id="103762"/>
    <lineage>
        <taxon>Eukaryota</taxon>
        <taxon>Viridiplantae</taxon>
        <taxon>Streptophyta</taxon>
        <taxon>Embryophyta</taxon>
        <taxon>Tracheophyta</taxon>
        <taxon>Spermatophyta</taxon>
        <taxon>Magnoliopsida</taxon>
        <taxon>Liliopsida</taxon>
        <taxon>Poales</taxon>
        <taxon>Poaceae</taxon>
        <taxon>BOP clade</taxon>
        <taxon>Oryzoideae</taxon>
        <taxon>Oryzeae</taxon>
        <taxon>Zizaniinae</taxon>
        <taxon>Zizania</taxon>
    </lineage>
</organism>
<evidence type="ECO:0000313" key="1">
    <source>
        <dbReference type="EMBL" id="KAG8050011.1"/>
    </source>
</evidence>
<reference evidence="1" key="2">
    <citation type="submission" date="2021-02" db="EMBL/GenBank/DDBJ databases">
        <authorList>
            <person name="Kimball J.A."/>
            <person name="Haas M.W."/>
            <person name="Macchietto M."/>
            <person name="Kono T."/>
            <person name="Duquette J."/>
            <person name="Shao M."/>
        </authorList>
    </citation>
    <scope>NUCLEOTIDE SEQUENCE</scope>
    <source>
        <tissue evidence="1">Fresh leaf tissue</tissue>
    </source>
</reference>
<keyword evidence="2" id="KW-1185">Reference proteome</keyword>
<evidence type="ECO:0000313" key="2">
    <source>
        <dbReference type="Proteomes" id="UP000729402"/>
    </source>
</evidence>
<reference evidence="1" key="1">
    <citation type="journal article" date="2021" name="bioRxiv">
        <title>Whole Genome Assembly and Annotation of Northern Wild Rice, Zizania palustris L., Supports a Whole Genome Duplication in the Zizania Genus.</title>
        <authorList>
            <person name="Haas M."/>
            <person name="Kono T."/>
            <person name="Macchietto M."/>
            <person name="Millas R."/>
            <person name="McGilp L."/>
            <person name="Shao M."/>
            <person name="Duquette J."/>
            <person name="Hirsch C.N."/>
            <person name="Kimball J."/>
        </authorList>
    </citation>
    <scope>NUCLEOTIDE SEQUENCE</scope>
    <source>
        <tissue evidence="1">Fresh leaf tissue</tissue>
    </source>
</reference>
<protein>
    <submittedName>
        <fullName evidence="1">Uncharacterized protein</fullName>
    </submittedName>
</protein>
<accession>A0A8J5V795</accession>
<dbReference type="EMBL" id="JAAALK010000289">
    <property type="protein sequence ID" value="KAG8050011.1"/>
    <property type="molecule type" value="Genomic_DNA"/>
</dbReference>
<gene>
    <name evidence="1" type="ORF">GUJ93_ZPchr0009g257</name>
</gene>
<dbReference type="AlphaFoldDB" id="A0A8J5V795"/>
<sequence>MWTDPATGMAVRAVVPVEAAGGLWLMLVSGESANSSIEEFRGEVMEAVGLALGSIGDVVAAVGEEGVDSNLLGGVSQVVDGVTGIWSRILPEMRIRLFVR</sequence>
<name>A0A8J5V795_ZIZPA</name>
<comment type="caution">
    <text evidence="1">The sequence shown here is derived from an EMBL/GenBank/DDBJ whole genome shotgun (WGS) entry which is preliminary data.</text>
</comment>
<proteinExistence type="predicted"/>